<keyword evidence="2" id="KW-1185">Reference proteome</keyword>
<evidence type="ECO:0000313" key="2">
    <source>
        <dbReference type="Proteomes" id="UP000832097"/>
    </source>
</evidence>
<sequence>MSQVERLRAAILKLETLRAEITPGPWIAEYSGEQGHCVIPADADSTREAIALTRLYHAAYDAELIVTLHRTIDAQLAILRNRLEVYGEDVTPYGFRESTDRLADAILGGAS</sequence>
<reference evidence="1 2" key="1">
    <citation type="submission" date="2022-03" db="EMBL/GenBank/DDBJ databases">
        <title>Mucilaginibacter sp. isolated from the gut of Protaetia brevitarsis seulensis larvae.</title>
        <authorList>
            <person name="Won M."/>
            <person name="Kim S.-J."/>
            <person name="Kwon S.-W."/>
        </authorList>
    </citation>
    <scope>NUCLEOTIDE SEQUENCE [LARGE SCALE GENOMIC DNA]</scope>
    <source>
        <strain evidence="1 2">CFWR-12</strain>
    </source>
</reference>
<evidence type="ECO:0008006" key="3">
    <source>
        <dbReference type="Google" id="ProtNLM"/>
    </source>
</evidence>
<dbReference type="RefSeq" id="WP_243558104.1">
    <property type="nucleotide sequence ID" value="NZ_CP094528.1"/>
</dbReference>
<dbReference type="Proteomes" id="UP000832097">
    <property type="component" value="Chromosome"/>
</dbReference>
<dbReference type="EMBL" id="CP094528">
    <property type="protein sequence ID" value="UOE45505.1"/>
    <property type="molecule type" value="Genomic_DNA"/>
</dbReference>
<evidence type="ECO:0000313" key="1">
    <source>
        <dbReference type="EMBL" id="UOE45505.1"/>
    </source>
</evidence>
<protein>
    <recommendedName>
        <fullName evidence="3">DUF4254 domain-containing protein</fullName>
    </recommendedName>
</protein>
<organism evidence="1 2">
    <name type="scientific">Agromyces larvae</name>
    <dbReference type="NCBI Taxonomy" id="2929802"/>
    <lineage>
        <taxon>Bacteria</taxon>
        <taxon>Bacillati</taxon>
        <taxon>Actinomycetota</taxon>
        <taxon>Actinomycetes</taxon>
        <taxon>Micrococcales</taxon>
        <taxon>Microbacteriaceae</taxon>
        <taxon>Agromyces</taxon>
    </lineage>
</organism>
<accession>A0ABY4C9Z2</accession>
<gene>
    <name evidence="1" type="ORF">MTO99_07035</name>
</gene>
<proteinExistence type="predicted"/>
<name>A0ABY4C9Z2_9MICO</name>